<dbReference type="EMBL" id="RSEC01000059">
    <property type="protein sequence ID" value="RSD11933.1"/>
    <property type="molecule type" value="Genomic_DNA"/>
</dbReference>
<feature type="chain" id="PRO_5038772817" evidence="1">
    <location>
        <begin position="31"/>
        <end position="88"/>
    </location>
</feature>
<keyword evidence="3" id="KW-1185">Reference proteome</keyword>
<dbReference type="AlphaFoldDB" id="A0A427T2I5"/>
<accession>A0A427T2I5</accession>
<evidence type="ECO:0000313" key="3">
    <source>
        <dbReference type="Proteomes" id="UP000267081"/>
    </source>
</evidence>
<dbReference type="Proteomes" id="UP000267081">
    <property type="component" value="Unassembled WGS sequence"/>
</dbReference>
<feature type="signal peptide" evidence="1">
    <location>
        <begin position="1"/>
        <end position="30"/>
    </location>
</feature>
<organism evidence="2 3">
    <name type="scientific">Amycolatopsis eburnea</name>
    <dbReference type="NCBI Taxonomy" id="2267691"/>
    <lineage>
        <taxon>Bacteria</taxon>
        <taxon>Bacillati</taxon>
        <taxon>Actinomycetota</taxon>
        <taxon>Actinomycetes</taxon>
        <taxon>Pseudonocardiales</taxon>
        <taxon>Pseudonocardiaceae</taxon>
        <taxon>Amycolatopsis</taxon>
    </lineage>
</organism>
<protein>
    <submittedName>
        <fullName evidence="2">Uncharacterized protein</fullName>
    </submittedName>
</protein>
<name>A0A427T2I5_9PSEU</name>
<evidence type="ECO:0000256" key="1">
    <source>
        <dbReference type="SAM" id="SignalP"/>
    </source>
</evidence>
<proteinExistence type="predicted"/>
<comment type="caution">
    <text evidence="2">The sequence shown here is derived from an EMBL/GenBank/DDBJ whole genome shotgun (WGS) entry which is preliminary data.</text>
</comment>
<dbReference type="RefSeq" id="WP_125314158.1">
    <property type="nucleotide sequence ID" value="NZ_RSEC01000059.1"/>
</dbReference>
<keyword evidence="1" id="KW-0732">Signal</keyword>
<evidence type="ECO:0000313" key="2">
    <source>
        <dbReference type="EMBL" id="RSD11933.1"/>
    </source>
</evidence>
<sequence>MLGRLLLSPATALAGVSLVAAGMLTSPATAAAAGVELYTAEVTVTKVVVSPGPTGSAVVRLVVVVTPVSVVRPAVRPDHRDARTAATG</sequence>
<reference evidence="2 3" key="1">
    <citation type="submission" date="2018-12" db="EMBL/GenBank/DDBJ databases">
        <title>Amycolatopsis eburnea sp. nov. actinomycete associate with arbuscular mycorrhiza fungal spore.</title>
        <authorList>
            <person name="Lumyong S."/>
            <person name="Chaiya L."/>
        </authorList>
    </citation>
    <scope>NUCLEOTIDE SEQUENCE [LARGE SCALE GENOMIC DNA]</scope>
    <source>
        <strain evidence="2 3">GLM-1</strain>
    </source>
</reference>
<gene>
    <name evidence="2" type="ORF">EIY87_34920</name>
</gene>